<evidence type="ECO:0000313" key="8">
    <source>
        <dbReference type="Proteomes" id="UP000295741"/>
    </source>
</evidence>
<evidence type="ECO:0000313" key="7">
    <source>
        <dbReference type="EMBL" id="TDO29085.1"/>
    </source>
</evidence>
<dbReference type="Gene3D" id="1.10.10.10">
    <property type="entry name" value="Winged helix-like DNA-binding domain superfamily/Winged helix DNA-binding domain"/>
    <property type="match status" value="1"/>
</dbReference>
<dbReference type="EMBL" id="SNWP01000010">
    <property type="protein sequence ID" value="TDO29085.1"/>
    <property type="molecule type" value="Genomic_DNA"/>
</dbReference>
<dbReference type="GO" id="GO:0016987">
    <property type="term" value="F:sigma factor activity"/>
    <property type="evidence" value="ECO:0007669"/>
    <property type="project" value="UniProtKB-KW"/>
</dbReference>
<dbReference type="SUPFAM" id="SSF88946">
    <property type="entry name" value="Sigma2 domain of RNA polymerase sigma factors"/>
    <property type="match status" value="1"/>
</dbReference>
<evidence type="ECO:0000259" key="6">
    <source>
        <dbReference type="Pfam" id="PF08281"/>
    </source>
</evidence>
<reference evidence="7 8" key="1">
    <citation type="submission" date="2019-03" db="EMBL/GenBank/DDBJ databases">
        <title>Genomic Encyclopedia of Archaeal and Bacterial Type Strains, Phase II (KMG-II): from individual species to whole genera.</title>
        <authorList>
            <person name="Goeker M."/>
        </authorList>
    </citation>
    <scope>NUCLEOTIDE SEQUENCE [LARGE SCALE GENOMIC DNA]</scope>
    <source>
        <strain evidence="7 8">DSM 28323</strain>
    </source>
</reference>
<dbReference type="InterPro" id="IPR014284">
    <property type="entry name" value="RNA_pol_sigma-70_dom"/>
</dbReference>
<dbReference type="InterPro" id="IPR013324">
    <property type="entry name" value="RNA_pol_sigma_r3/r4-like"/>
</dbReference>
<evidence type="ECO:0000256" key="3">
    <source>
        <dbReference type="ARBA" id="ARBA00023082"/>
    </source>
</evidence>
<dbReference type="Proteomes" id="UP000295741">
    <property type="component" value="Unassembled WGS sequence"/>
</dbReference>
<feature type="domain" description="RNA polymerase sigma-70 region 2" evidence="5">
    <location>
        <begin position="26"/>
        <end position="91"/>
    </location>
</feature>
<proteinExistence type="inferred from homology"/>
<organism evidence="7 8">
    <name type="scientific">Sediminibacterium goheungense</name>
    <dbReference type="NCBI Taxonomy" id="1086393"/>
    <lineage>
        <taxon>Bacteria</taxon>
        <taxon>Pseudomonadati</taxon>
        <taxon>Bacteroidota</taxon>
        <taxon>Chitinophagia</taxon>
        <taxon>Chitinophagales</taxon>
        <taxon>Chitinophagaceae</taxon>
        <taxon>Sediminibacterium</taxon>
    </lineage>
</organism>
<dbReference type="Pfam" id="PF04542">
    <property type="entry name" value="Sigma70_r2"/>
    <property type="match status" value="1"/>
</dbReference>
<dbReference type="InterPro" id="IPR036388">
    <property type="entry name" value="WH-like_DNA-bd_sf"/>
</dbReference>
<dbReference type="PANTHER" id="PTHR43133">
    <property type="entry name" value="RNA POLYMERASE ECF-TYPE SIGMA FACTO"/>
    <property type="match status" value="1"/>
</dbReference>
<evidence type="ECO:0000256" key="2">
    <source>
        <dbReference type="ARBA" id="ARBA00023015"/>
    </source>
</evidence>
<dbReference type="InterPro" id="IPR013325">
    <property type="entry name" value="RNA_pol_sigma_r2"/>
</dbReference>
<feature type="domain" description="RNA polymerase sigma factor 70 region 4 type 2" evidence="6">
    <location>
        <begin position="120"/>
        <end position="171"/>
    </location>
</feature>
<dbReference type="InterPro" id="IPR039425">
    <property type="entry name" value="RNA_pol_sigma-70-like"/>
</dbReference>
<keyword evidence="2" id="KW-0805">Transcription regulation</keyword>
<keyword evidence="4" id="KW-0804">Transcription</keyword>
<comment type="caution">
    <text evidence="7">The sequence shown here is derived from an EMBL/GenBank/DDBJ whole genome shotgun (WGS) entry which is preliminary data.</text>
</comment>
<dbReference type="InterPro" id="IPR013249">
    <property type="entry name" value="RNA_pol_sigma70_r4_t2"/>
</dbReference>
<comment type="similarity">
    <text evidence="1">Belongs to the sigma-70 factor family. ECF subfamily.</text>
</comment>
<accession>A0A4R6J4E3</accession>
<dbReference type="SUPFAM" id="SSF88659">
    <property type="entry name" value="Sigma3 and sigma4 domains of RNA polymerase sigma factors"/>
    <property type="match status" value="1"/>
</dbReference>
<dbReference type="InterPro" id="IPR007627">
    <property type="entry name" value="RNA_pol_sigma70_r2"/>
</dbReference>
<dbReference type="PANTHER" id="PTHR43133:SF46">
    <property type="entry name" value="RNA POLYMERASE SIGMA-70 FACTOR ECF SUBFAMILY"/>
    <property type="match status" value="1"/>
</dbReference>
<dbReference type="GO" id="GO:0006352">
    <property type="term" value="P:DNA-templated transcription initiation"/>
    <property type="evidence" value="ECO:0007669"/>
    <property type="project" value="InterPro"/>
</dbReference>
<name>A0A4R6J4E3_9BACT</name>
<dbReference type="AlphaFoldDB" id="A0A4R6J4E3"/>
<evidence type="ECO:0000259" key="5">
    <source>
        <dbReference type="Pfam" id="PF04542"/>
    </source>
</evidence>
<dbReference type="Pfam" id="PF08281">
    <property type="entry name" value="Sigma70_r4_2"/>
    <property type="match status" value="1"/>
</dbReference>
<protein>
    <submittedName>
        <fullName evidence="7">RNA polymerase sigma-70 factor (ECF subfamily)</fullName>
    </submittedName>
</protein>
<evidence type="ECO:0000256" key="1">
    <source>
        <dbReference type="ARBA" id="ARBA00010641"/>
    </source>
</evidence>
<gene>
    <name evidence="7" type="ORF">BC659_1168</name>
</gene>
<dbReference type="GO" id="GO:0003677">
    <property type="term" value="F:DNA binding"/>
    <property type="evidence" value="ECO:0007669"/>
    <property type="project" value="InterPro"/>
</dbReference>
<dbReference type="CDD" id="cd06171">
    <property type="entry name" value="Sigma70_r4"/>
    <property type="match status" value="1"/>
</dbReference>
<sequence>MEKEITIQTAVVRKASLGDQASQEWLYRQYSKAMFNICTRMTGNQNDAEDLLQESFMIAFRNLHQLKEPAQFGGWLKRIVVNECIRFCKKNTYWTSWDEQWDETLSNEEPEWWQTVDIKMVHQEIKALPDGCRQVFNLYVLEDYSHKDIAGELGISESTSKSQYHRARQLLKERITKKIQVHG</sequence>
<keyword evidence="3" id="KW-0731">Sigma factor</keyword>
<evidence type="ECO:0000256" key="4">
    <source>
        <dbReference type="ARBA" id="ARBA00023163"/>
    </source>
</evidence>
<dbReference type="Gene3D" id="1.10.1740.10">
    <property type="match status" value="1"/>
</dbReference>
<dbReference type="NCBIfam" id="TIGR02937">
    <property type="entry name" value="sigma70-ECF"/>
    <property type="match status" value="1"/>
</dbReference>
<keyword evidence="8" id="KW-1185">Reference proteome</keyword>